<feature type="region of interest" description="Disordered" evidence="2">
    <location>
        <begin position="13"/>
        <end position="34"/>
    </location>
</feature>
<gene>
    <name evidence="3" type="ORF">GGI19_005886</name>
</gene>
<sequence length="312" mass="35371">MVLFLEIDDDDCKASKGAKSEDGTNQDSSGDPRCGNGDMHELLLGMSCMGIYNKSGEYYVTANLAKHNTELEERNNELVKELEEANNLLEIERSNREEDDVDNLKLELEEERNVRRRKEASLRTMNIHLQRELLEVVRLSNENKKLKEQACQISLLQRELRANRRVLNAYEDKFGPYQPADFSRFSHNGPFVSSEAQLCPQCKVVHIGSATVLSIDLDEEDFEASKGAKSKAKNKSTARTSDNCTCGNAEMRQLAWGMVSMNIDNKDSDFYIVCELASRNEELEDINSTLREELEDAYHALNGGKSDDEELD</sequence>
<dbReference type="EMBL" id="JANBUH010000914">
    <property type="protein sequence ID" value="KAJ2748976.1"/>
    <property type="molecule type" value="Genomic_DNA"/>
</dbReference>
<feature type="compositionally biased region" description="Basic and acidic residues" evidence="2">
    <location>
        <begin position="13"/>
        <end position="22"/>
    </location>
</feature>
<proteinExistence type="predicted"/>
<feature type="non-terminal residue" evidence="3">
    <location>
        <position position="1"/>
    </location>
</feature>
<dbReference type="OrthoDB" id="8062037at2759"/>
<evidence type="ECO:0000256" key="1">
    <source>
        <dbReference type="SAM" id="Coils"/>
    </source>
</evidence>
<feature type="coiled-coil region" evidence="1">
    <location>
        <begin position="61"/>
        <end position="173"/>
    </location>
</feature>
<dbReference type="AlphaFoldDB" id="A0A9W8GQD3"/>
<evidence type="ECO:0000313" key="3">
    <source>
        <dbReference type="EMBL" id="KAJ2748976.1"/>
    </source>
</evidence>
<reference evidence="3" key="1">
    <citation type="submission" date="2022-07" db="EMBL/GenBank/DDBJ databases">
        <title>Phylogenomic reconstructions and comparative analyses of Kickxellomycotina fungi.</title>
        <authorList>
            <person name="Reynolds N.K."/>
            <person name="Stajich J.E."/>
            <person name="Barry K."/>
            <person name="Grigoriev I.V."/>
            <person name="Crous P."/>
            <person name="Smith M.E."/>
        </authorList>
    </citation>
    <scope>NUCLEOTIDE SEQUENCE</scope>
    <source>
        <strain evidence="3">BCRC 34297</strain>
    </source>
</reference>
<keyword evidence="1" id="KW-0175">Coiled coil</keyword>
<comment type="caution">
    <text evidence="3">The sequence shown here is derived from an EMBL/GenBank/DDBJ whole genome shotgun (WGS) entry which is preliminary data.</text>
</comment>
<evidence type="ECO:0000256" key="2">
    <source>
        <dbReference type="SAM" id="MobiDB-lite"/>
    </source>
</evidence>
<name>A0A9W8GQD3_9FUNG</name>
<keyword evidence="4" id="KW-1185">Reference proteome</keyword>
<evidence type="ECO:0000313" key="4">
    <source>
        <dbReference type="Proteomes" id="UP001140011"/>
    </source>
</evidence>
<protein>
    <submittedName>
        <fullName evidence="3">Uncharacterized protein</fullName>
    </submittedName>
</protein>
<organism evidence="3 4">
    <name type="scientific">Coemansia pectinata</name>
    <dbReference type="NCBI Taxonomy" id="1052879"/>
    <lineage>
        <taxon>Eukaryota</taxon>
        <taxon>Fungi</taxon>
        <taxon>Fungi incertae sedis</taxon>
        <taxon>Zoopagomycota</taxon>
        <taxon>Kickxellomycotina</taxon>
        <taxon>Kickxellomycetes</taxon>
        <taxon>Kickxellales</taxon>
        <taxon>Kickxellaceae</taxon>
        <taxon>Coemansia</taxon>
    </lineage>
</organism>
<dbReference type="Proteomes" id="UP001140011">
    <property type="component" value="Unassembled WGS sequence"/>
</dbReference>
<accession>A0A9W8GQD3</accession>